<dbReference type="AlphaFoldDB" id="A0A165GMD9"/>
<keyword evidence="2" id="KW-1185">Reference proteome</keyword>
<dbReference type="EMBL" id="KV426042">
    <property type="protein sequence ID" value="KZV90732.1"/>
    <property type="molecule type" value="Genomic_DNA"/>
</dbReference>
<organism evidence="1 2">
    <name type="scientific">Exidia glandulosa HHB12029</name>
    <dbReference type="NCBI Taxonomy" id="1314781"/>
    <lineage>
        <taxon>Eukaryota</taxon>
        <taxon>Fungi</taxon>
        <taxon>Dikarya</taxon>
        <taxon>Basidiomycota</taxon>
        <taxon>Agaricomycotina</taxon>
        <taxon>Agaricomycetes</taxon>
        <taxon>Auriculariales</taxon>
        <taxon>Exidiaceae</taxon>
        <taxon>Exidia</taxon>
    </lineage>
</organism>
<evidence type="ECO:0000313" key="1">
    <source>
        <dbReference type="EMBL" id="KZV90732.1"/>
    </source>
</evidence>
<dbReference type="InParanoid" id="A0A165GMD9"/>
<sequence>MHSSRALSNLAFRLGDPNSWNQTDRLDTIWFKTWQHLAYSLRLRHESAYGPHNLIASAFWDPTDRHAYSDDLPDRHLFASPAKREDIVSVILCTAGNADQPIPSIWQLAMENEYNYPLVVATRELAAALCTMTRNGGNTDDFITAFLTPPSFARLAGQLHFMDSRNDSYRSVCLAICSHLMELRPSWWVEGMDHLMNEDGQALMQSLYGEMVAVSSLPDFVVEMTNECLRSGPCYDCPLVVTPLAFDISLRTYTVNPFAVYPIVDVDDDA</sequence>
<protein>
    <submittedName>
        <fullName evidence="1">Uncharacterized protein</fullName>
    </submittedName>
</protein>
<name>A0A165GMD9_EXIGL</name>
<gene>
    <name evidence="1" type="ORF">EXIGLDRAFT_720105</name>
</gene>
<reference evidence="1 2" key="1">
    <citation type="journal article" date="2016" name="Mol. Biol. Evol.">
        <title>Comparative Genomics of Early-Diverging Mushroom-Forming Fungi Provides Insights into the Origins of Lignocellulose Decay Capabilities.</title>
        <authorList>
            <person name="Nagy L.G."/>
            <person name="Riley R."/>
            <person name="Tritt A."/>
            <person name="Adam C."/>
            <person name="Daum C."/>
            <person name="Floudas D."/>
            <person name="Sun H."/>
            <person name="Yadav J.S."/>
            <person name="Pangilinan J."/>
            <person name="Larsson K.H."/>
            <person name="Matsuura K."/>
            <person name="Barry K."/>
            <person name="Labutti K."/>
            <person name="Kuo R."/>
            <person name="Ohm R.A."/>
            <person name="Bhattacharya S.S."/>
            <person name="Shirouzu T."/>
            <person name="Yoshinaga Y."/>
            <person name="Martin F.M."/>
            <person name="Grigoriev I.V."/>
            <person name="Hibbett D.S."/>
        </authorList>
    </citation>
    <scope>NUCLEOTIDE SEQUENCE [LARGE SCALE GENOMIC DNA]</scope>
    <source>
        <strain evidence="1 2">HHB12029</strain>
    </source>
</reference>
<accession>A0A165GMD9</accession>
<evidence type="ECO:0000313" key="2">
    <source>
        <dbReference type="Proteomes" id="UP000077266"/>
    </source>
</evidence>
<dbReference type="Proteomes" id="UP000077266">
    <property type="component" value="Unassembled WGS sequence"/>
</dbReference>
<proteinExistence type="predicted"/>